<evidence type="ECO:0000313" key="2">
    <source>
        <dbReference type="EMBL" id="KAJ1130710.1"/>
    </source>
</evidence>
<evidence type="ECO:0000256" key="1">
    <source>
        <dbReference type="SAM" id="MobiDB-lite"/>
    </source>
</evidence>
<reference evidence="2" key="1">
    <citation type="journal article" date="2022" name="bioRxiv">
        <title>Sequencing and chromosome-scale assembly of the giantPleurodeles waltlgenome.</title>
        <authorList>
            <person name="Brown T."/>
            <person name="Elewa A."/>
            <person name="Iarovenko S."/>
            <person name="Subramanian E."/>
            <person name="Araus A.J."/>
            <person name="Petzold A."/>
            <person name="Susuki M."/>
            <person name="Suzuki K.-i.T."/>
            <person name="Hayashi T."/>
            <person name="Toyoda A."/>
            <person name="Oliveira C."/>
            <person name="Osipova E."/>
            <person name="Leigh N.D."/>
            <person name="Simon A."/>
            <person name="Yun M.H."/>
        </authorList>
    </citation>
    <scope>NUCLEOTIDE SEQUENCE</scope>
    <source>
        <strain evidence="2">20211129_DDA</strain>
        <tissue evidence="2">Liver</tissue>
    </source>
</reference>
<keyword evidence="3" id="KW-1185">Reference proteome</keyword>
<organism evidence="2 3">
    <name type="scientific">Pleurodeles waltl</name>
    <name type="common">Iberian ribbed newt</name>
    <dbReference type="NCBI Taxonomy" id="8319"/>
    <lineage>
        <taxon>Eukaryota</taxon>
        <taxon>Metazoa</taxon>
        <taxon>Chordata</taxon>
        <taxon>Craniata</taxon>
        <taxon>Vertebrata</taxon>
        <taxon>Euteleostomi</taxon>
        <taxon>Amphibia</taxon>
        <taxon>Batrachia</taxon>
        <taxon>Caudata</taxon>
        <taxon>Salamandroidea</taxon>
        <taxon>Salamandridae</taxon>
        <taxon>Pleurodelinae</taxon>
        <taxon>Pleurodeles</taxon>
    </lineage>
</organism>
<proteinExistence type="predicted"/>
<dbReference type="Proteomes" id="UP001066276">
    <property type="component" value="Chromosome 7"/>
</dbReference>
<name>A0AAV7PRP3_PLEWA</name>
<feature type="compositionally biased region" description="Basic and acidic residues" evidence="1">
    <location>
        <begin position="144"/>
        <end position="155"/>
    </location>
</feature>
<dbReference type="EMBL" id="JANPWB010000011">
    <property type="protein sequence ID" value="KAJ1130710.1"/>
    <property type="molecule type" value="Genomic_DNA"/>
</dbReference>
<protein>
    <submittedName>
        <fullName evidence="2">Uncharacterized protein</fullName>
    </submittedName>
</protein>
<accession>A0AAV7PRP3</accession>
<sequence>MVRYPGGTADSQRPETPTSNPDVRVKSEKENGQKRMLQFEAQDQQGHGKRHKRRTTWQAADHDDRDKHQRRRGAGDTLKGGSSADREDFGLQLLSEVHACLTNPVGIADPEVISNVDIWDTGTGDMREEKPEGTGTGETEEEERNERENDRRTEPGAEGGTKSVKEEDYREDVGKGRKKPDSPGSLGEGPKTPTEIQRRHEQCRQVPGEA</sequence>
<feature type="compositionally biased region" description="Basic and acidic residues" evidence="1">
    <location>
        <begin position="163"/>
        <end position="181"/>
    </location>
</feature>
<dbReference type="AlphaFoldDB" id="A0AAV7PRP3"/>
<feature type="compositionally biased region" description="Basic and acidic residues" evidence="1">
    <location>
        <begin position="23"/>
        <end position="33"/>
    </location>
</feature>
<comment type="caution">
    <text evidence="2">The sequence shown here is derived from an EMBL/GenBank/DDBJ whole genome shotgun (WGS) entry which is preliminary data.</text>
</comment>
<feature type="region of interest" description="Disordered" evidence="1">
    <location>
        <begin position="104"/>
        <end position="210"/>
    </location>
</feature>
<gene>
    <name evidence="2" type="ORF">NDU88_009060</name>
</gene>
<feature type="compositionally biased region" description="Polar residues" evidence="1">
    <location>
        <begin position="9"/>
        <end position="21"/>
    </location>
</feature>
<feature type="region of interest" description="Disordered" evidence="1">
    <location>
        <begin position="1"/>
        <end position="85"/>
    </location>
</feature>
<evidence type="ECO:0000313" key="3">
    <source>
        <dbReference type="Proteomes" id="UP001066276"/>
    </source>
</evidence>